<dbReference type="Pfam" id="PF00793">
    <property type="entry name" value="DAHP_synth_1"/>
    <property type="match status" value="1"/>
</dbReference>
<comment type="subcellular location">
    <subcellularLocation>
        <location evidence="1">Cytoplasm</location>
    </subcellularLocation>
</comment>
<evidence type="ECO:0000256" key="2">
    <source>
        <dbReference type="ARBA" id="ARBA00010499"/>
    </source>
</evidence>
<accession>A0A8T8WED5</accession>
<evidence type="ECO:0000256" key="4">
    <source>
        <dbReference type="ARBA" id="ARBA00022490"/>
    </source>
</evidence>
<dbReference type="NCBIfam" id="TIGR01362">
    <property type="entry name" value="KDO8P_synth"/>
    <property type="match status" value="1"/>
</dbReference>
<dbReference type="PANTHER" id="PTHR21057">
    <property type="entry name" value="PHOSPHO-2-DEHYDRO-3-DEOXYHEPTONATE ALDOLASE"/>
    <property type="match status" value="1"/>
</dbReference>
<comment type="similarity">
    <text evidence="2">Belongs to the KdsA family.</text>
</comment>
<dbReference type="EC" id="2.5.1.55" evidence="3"/>
<evidence type="ECO:0000256" key="3">
    <source>
        <dbReference type="ARBA" id="ARBA00012693"/>
    </source>
</evidence>
<name>A0A8T8WED5_9EURY</name>
<dbReference type="HAMAP" id="MF_00056">
    <property type="entry name" value="KDO8P_synth"/>
    <property type="match status" value="1"/>
</dbReference>
<dbReference type="KEGG" id="hmp:K6T50_03520"/>
<evidence type="ECO:0000313" key="9">
    <source>
        <dbReference type="Proteomes" id="UP000826254"/>
    </source>
</evidence>
<dbReference type="EMBL" id="CP081958">
    <property type="protein sequence ID" value="QZP38237.1"/>
    <property type="molecule type" value="Genomic_DNA"/>
</dbReference>
<evidence type="ECO:0000256" key="1">
    <source>
        <dbReference type="ARBA" id="ARBA00004496"/>
    </source>
</evidence>
<keyword evidence="5 8" id="KW-0808">Transferase</keyword>
<reference evidence="8 9" key="1">
    <citation type="journal article" date="2021" name="Int. J. Syst. Evol. Microbiol.">
        <title>Halobaculum halophilum sp. nov. and Halobaculum salinum sp. nov., isolated from salt lake and saline soil.</title>
        <authorList>
            <person name="Cui H.L."/>
            <person name="Shi X.W."/>
            <person name="Yin X.M."/>
            <person name="Yang X.Y."/>
            <person name="Hou J."/>
            <person name="Zhu L."/>
        </authorList>
    </citation>
    <scope>NUCLEOTIDE SEQUENCE [LARGE SCALE GENOMIC DNA]</scope>
    <source>
        <strain evidence="8 9">NBRC 109044</strain>
    </source>
</reference>
<protein>
    <recommendedName>
        <fullName evidence="3">3-deoxy-8-phosphooctulonate synthase</fullName>
        <ecNumber evidence="3">2.5.1.55</ecNumber>
    </recommendedName>
</protein>
<dbReference type="Gene3D" id="3.20.20.70">
    <property type="entry name" value="Aldolase class I"/>
    <property type="match status" value="1"/>
</dbReference>
<evidence type="ECO:0000313" key="8">
    <source>
        <dbReference type="EMBL" id="QZP38237.1"/>
    </source>
</evidence>
<dbReference type="InterPro" id="IPR013785">
    <property type="entry name" value="Aldolase_TIM"/>
</dbReference>
<dbReference type="NCBIfam" id="NF003543">
    <property type="entry name" value="PRK05198.1"/>
    <property type="match status" value="1"/>
</dbReference>
<gene>
    <name evidence="8" type="primary">kdsA</name>
    <name evidence="8" type="ORF">K6T50_03520</name>
</gene>
<evidence type="ECO:0000256" key="6">
    <source>
        <dbReference type="ARBA" id="ARBA00049112"/>
    </source>
</evidence>
<proteinExistence type="inferred from homology"/>
<evidence type="ECO:0000256" key="5">
    <source>
        <dbReference type="ARBA" id="ARBA00022679"/>
    </source>
</evidence>
<comment type="catalytic activity">
    <reaction evidence="6">
        <text>D-arabinose 5-phosphate + phosphoenolpyruvate + H2O = 3-deoxy-alpha-D-manno-2-octulosonate-8-phosphate + phosphate</text>
        <dbReference type="Rhea" id="RHEA:14053"/>
        <dbReference type="ChEBI" id="CHEBI:15377"/>
        <dbReference type="ChEBI" id="CHEBI:43474"/>
        <dbReference type="ChEBI" id="CHEBI:57693"/>
        <dbReference type="ChEBI" id="CHEBI:58702"/>
        <dbReference type="ChEBI" id="CHEBI:85985"/>
        <dbReference type="EC" id="2.5.1.55"/>
    </reaction>
</comment>
<dbReference type="InterPro" id="IPR006218">
    <property type="entry name" value="DAHP1/KDSA"/>
</dbReference>
<keyword evidence="9" id="KW-1185">Reference proteome</keyword>
<dbReference type="GO" id="GO:0008676">
    <property type="term" value="F:3-deoxy-8-phosphooctulonate synthase activity"/>
    <property type="evidence" value="ECO:0007669"/>
    <property type="project" value="UniProtKB-EC"/>
</dbReference>
<sequence length="275" mass="30137">MKLTNSISVSNEDQFFLIAGPCVIESEKQVLQTARELKEITNRHNIELIFKSSFDKANRSSISSYRGPGMERGLEILQRVKDKYDLPVITDFHAPEQAEAVADVVDVLQVPAFLSRQTDMLTAAGETGLPINVKKGQFLSADGMDNVVNKIESTGNEQVMLCERGAMFGYNNLVVDMRNLDIMKELGKPVVFDTTHSVQRPGARGDSSGGDRQFAPTLARAALGAGVAGIFAEVHPDPPSAKCDAATQLPLDEFESLVKKWKAIDDTVKDSERHD</sequence>
<dbReference type="GeneID" id="67177180"/>
<dbReference type="Proteomes" id="UP000826254">
    <property type="component" value="Chromosome"/>
</dbReference>
<feature type="domain" description="DAHP synthetase I/KDSA" evidence="7">
    <location>
        <begin position="6"/>
        <end position="268"/>
    </location>
</feature>
<dbReference type="GO" id="GO:0005737">
    <property type="term" value="C:cytoplasm"/>
    <property type="evidence" value="ECO:0007669"/>
    <property type="project" value="UniProtKB-SubCell"/>
</dbReference>
<evidence type="ECO:0000259" key="7">
    <source>
        <dbReference type="Pfam" id="PF00793"/>
    </source>
</evidence>
<organism evidence="8 9">
    <name type="scientific">Halobaculum magnesiiphilum</name>
    <dbReference type="NCBI Taxonomy" id="1017351"/>
    <lineage>
        <taxon>Archaea</taxon>
        <taxon>Methanobacteriati</taxon>
        <taxon>Methanobacteriota</taxon>
        <taxon>Stenosarchaea group</taxon>
        <taxon>Halobacteria</taxon>
        <taxon>Halobacteriales</taxon>
        <taxon>Haloferacaceae</taxon>
        <taxon>Halobaculum</taxon>
    </lineage>
</organism>
<dbReference type="SUPFAM" id="SSF51569">
    <property type="entry name" value="Aldolase"/>
    <property type="match status" value="1"/>
</dbReference>
<dbReference type="InterPro" id="IPR006269">
    <property type="entry name" value="KDO8P_synthase"/>
</dbReference>
<dbReference type="AlphaFoldDB" id="A0A8T8WED5"/>
<dbReference type="RefSeq" id="WP_222608038.1">
    <property type="nucleotide sequence ID" value="NZ_CP081958.1"/>
</dbReference>
<keyword evidence="4" id="KW-0963">Cytoplasm</keyword>